<keyword evidence="1" id="KW-0812">Transmembrane</keyword>
<accession>A0A7Z0LKW3</accession>
<feature type="transmembrane region" description="Helical" evidence="1">
    <location>
        <begin position="130"/>
        <end position="147"/>
    </location>
</feature>
<dbReference type="EMBL" id="JACCDF010000006">
    <property type="protein sequence ID" value="NYS60851.1"/>
    <property type="molecule type" value="Genomic_DNA"/>
</dbReference>
<keyword evidence="3" id="KW-1185">Reference proteome</keyword>
<keyword evidence="1" id="KW-1133">Transmembrane helix</keyword>
<dbReference type="RefSeq" id="WP_179930176.1">
    <property type="nucleotide sequence ID" value="NZ_JACCDF010000006.1"/>
</dbReference>
<name>A0A7Z0LKW3_9GAMM</name>
<dbReference type="PANTHER" id="PTHR30188:SF3">
    <property type="entry name" value="ABC TRANSPORTER PERMEASE"/>
    <property type="match status" value="1"/>
</dbReference>
<feature type="transmembrane region" description="Helical" evidence="1">
    <location>
        <begin position="167"/>
        <end position="191"/>
    </location>
</feature>
<comment type="similarity">
    <text evidence="1">Belongs to the MlaE permease family.</text>
</comment>
<organism evidence="2 3">
    <name type="scientific">Vreelandella salicampi</name>
    <dbReference type="NCBI Taxonomy" id="1449798"/>
    <lineage>
        <taxon>Bacteria</taxon>
        <taxon>Pseudomonadati</taxon>
        <taxon>Pseudomonadota</taxon>
        <taxon>Gammaproteobacteria</taxon>
        <taxon>Oceanospirillales</taxon>
        <taxon>Halomonadaceae</taxon>
        <taxon>Vreelandella</taxon>
    </lineage>
</organism>
<keyword evidence="1" id="KW-1003">Cell membrane</keyword>
<sequence>MDDHASTPAHSKPDSERLVLSGDWTLLHFTRIQRQLAKLDPNRFTTLCFDDVTRLDTAAAQLLIEWYGPARMQALSSMLPVKRKNLLISVAGAVTTQRQEPPPANASKALTHGVALVGQQVESLYLQQKYLLGFLGLVLSALARTLWRPSRWRVTATVSHIQQTGLNAVPIVMLLTFMVGAVVAFLGATVLESFGATIYTVNLVVFSFLREFGVLLAAIMLAGRTASAFTAQLGSMKSNEEIDALRTQGLDPIELLVLPRVLALWISLPLLAFIGTLSGMLGGAVVGVVALDIPLSQFLRIVERDIGVSHFFAGIVKAPLFALVIALIGCAEGFKVSGSAQSVGEHTTSSVVQSIFMVILLDALAALYFMEMGW</sequence>
<comment type="caution">
    <text evidence="2">The sequence shown here is derived from an EMBL/GenBank/DDBJ whole genome shotgun (WGS) entry which is preliminary data.</text>
</comment>
<evidence type="ECO:0000313" key="3">
    <source>
        <dbReference type="Proteomes" id="UP000586119"/>
    </source>
</evidence>
<dbReference type="PANTHER" id="PTHR30188">
    <property type="entry name" value="ABC TRANSPORTER PERMEASE PROTEIN-RELATED"/>
    <property type="match status" value="1"/>
</dbReference>
<feature type="transmembrane region" description="Helical" evidence="1">
    <location>
        <begin position="203"/>
        <end position="223"/>
    </location>
</feature>
<dbReference type="InterPro" id="IPR030802">
    <property type="entry name" value="Permease_MalE"/>
</dbReference>
<feature type="transmembrane region" description="Helical" evidence="1">
    <location>
        <begin position="351"/>
        <end position="370"/>
    </location>
</feature>
<keyword evidence="1" id="KW-0472">Membrane</keyword>
<dbReference type="GO" id="GO:0043190">
    <property type="term" value="C:ATP-binding cassette (ABC) transporter complex"/>
    <property type="evidence" value="ECO:0007669"/>
    <property type="project" value="InterPro"/>
</dbReference>
<dbReference type="Pfam" id="PF02405">
    <property type="entry name" value="MlaE"/>
    <property type="match status" value="1"/>
</dbReference>
<dbReference type="GO" id="GO:0005548">
    <property type="term" value="F:phospholipid transporter activity"/>
    <property type="evidence" value="ECO:0007669"/>
    <property type="project" value="TreeGrafter"/>
</dbReference>
<keyword evidence="1" id="KW-0997">Cell inner membrane</keyword>
<feature type="transmembrane region" description="Helical" evidence="1">
    <location>
        <begin position="311"/>
        <end position="331"/>
    </location>
</feature>
<reference evidence="2 3" key="1">
    <citation type="journal article" date="2015" name="Int. J. Syst. Evol. Microbiol.">
        <title>Halomonas salicampi sp. nov., a halotolerant and alkalitolerant bacterium isolated from a saltern soil.</title>
        <authorList>
            <person name="Lee J.C."/>
            <person name="Kim Y.S."/>
            <person name="Yun B.S."/>
            <person name="Whang K.S."/>
        </authorList>
    </citation>
    <scope>NUCLEOTIDE SEQUENCE [LARGE SCALE GENOMIC DNA]</scope>
    <source>
        <strain evidence="2 3">BH103</strain>
    </source>
</reference>
<feature type="transmembrane region" description="Helical" evidence="1">
    <location>
        <begin position="262"/>
        <end position="291"/>
    </location>
</feature>
<dbReference type="InterPro" id="IPR003453">
    <property type="entry name" value="ABC_MlaE_roteobac"/>
</dbReference>
<dbReference type="AlphaFoldDB" id="A0A7Z0LKW3"/>
<dbReference type="Proteomes" id="UP000586119">
    <property type="component" value="Unassembled WGS sequence"/>
</dbReference>
<gene>
    <name evidence="2" type="ORF">HZS81_08770</name>
</gene>
<comment type="subcellular location">
    <subcellularLocation>
        <location evidence="1">Cell inner membrane</location>
        <topology evidence="1">Multi-pass membrane protein</topology>
    </subcellularLocation>
</comment>
<evidence type="ECO:0000313" key="2">
    <source>
        <dbReference type="EMBL" id="NYS60851.1"/>
    </source>
</evidence>
<proteinExistence type="inferred from homology"/>
<protein>
    <submittedName>
        <fullName evidence="2">ABC transporter permease</fullName>
    </submittedName>
</protein>
<dbReference type="NCBIfam" id="TIGR00056">
    <property type="entry name" value="MlaE family lipid ABC transporter permease subunit"/>
    <property type="match status" value="1"/>
</dbReference>
<evidence type="ECO:0000256" key="1">
    <source>
        <dbReference type="RuleBase" id="RU362044"/>
    </source>
</evidence>